<accession>A0A099KNL4</accession>
<protein>
    <submittedName>
        <fullName evidence="3">Short-chain dehydrogenase/reductase SDR</fullName>
    </submittedName>
</protein>
<dbReference type="Gene3D" id="3.40.50.720">
    <property type="entry name" value="NAD(P)-binding Rossmann-like Domain"/>
    <property type="match status" value="1"/>
</dbReference>
<dbReference type="EMBL" id="JQEC01000039">
    <property type="protein sequence ID" value="KGJ91825.1"/>
    <property type="molecule type" value="Genomic_DNA"/>
</dbReference>
<dbReference type="PRINTS" id="PR00081">
    <property type="entry name" value="GDHRDH"/>
</dbReference>
<dbReference type="PANTHER" id="PTHR42901">
    <property type="entry name" value="ALCOHOL DEHYDROGENASE"/>
    <property type="match status" value="1"/>
</dbReference>
<comment type="caution">
    <text evidence="3">The sequence shown here is derived from an EMBL/GenBank/DDBJ whole genome shotgun (WGS) entry which is preliminary data.</text>
</comment>
<dbReference type="InterPro" id="IPR002347">
    <property type="entry name" value="SDR_fam"/>
</dbReference>
<evidence type="ECO:0000313" key="3">
    <source>
        <dbReference type="EMBL" id="KGJ91825.1"/>
    </source>
</evidence>
<dbReference type="PROSITE" id="PS00061">
    <property type="entry name" value="ADH_SHORT"/>
    <property type="match status" value="1"/>
</dbReference>
<dbReference type="PATRIC" id="fig|28229.3.peg.2701"/>
<dbReference type="Pfam" id="PF00106">
    <property type="entry name" value="adh_short"/>
    <property type="match status" value="1"/>
</dbReference>
<gene>
    <name evidence="3" type="ORF">GAB14E_2982</name>
</gene>
<sequence length="266" mass="28684">MKIATRRIDRQFSYSQLKELNMFNYSIKDACLNNKTILVTGAGAGIGRTAALTYAGLGATVILLGKTVSKLEAVYDEIIALGLAEPAIIPLDLKGATKQNYIDMCSTIVDQFGHLDGALLNASILGELTPFTQIHEQVFNDVMKVNVTAQYLLAQALIPTLALSPKASLVFTSSGVGNQGRAYWGAYSMSKFATEGMMQVIADEYDDSTLRTNAINPGATNTNMRSCAFPAEDKAEITSPEDIMPLYVYLMSDDSVAVNGQTLKAQ</sequence>
<dbReference type="InterPro" id="IPR020904">
    <property type="entry name" value="Sc_DH/Rdtase_CS"/>
</dbReference>
<dbReference type="NCBIfam" id="NF006509">
    <property type="entry name" value="PRK08945.1"/>
    <property type="match status" value="1"/>
</dbReference>
<comment type="similarity">
    <text evidence="1">Belongs to the short-chain dehydrogenases/reductases (SDR) family.</text>
</comment>
<dbReference type="Proteomes" id="UP000029868">
    <property type="component" value="Unassembled WGS sequence"/>
</dbReference>
<dbReference type="AlphaFoldDB" id="A0A099KNL4"/>
<organism evidence="3 4">
    <name type="scientific">Colwellia psychrerythraea</name>
    <name type="common">Vibrio psychroerythus</name>
    <dbReference type="NCBI Taxonomy" id="28229"/>
    <lineage>
        <taxon>Bacteria</taxon>
        <taxon>Pseudomonadati</taxon>
        <taxon>Pseudomonadota</taxon>
        <taxon>Gammaproteobacteria</taxon>
        <taxon>Alteromonadales</taxon>
        <taxon>Colwelliaceae</taxon>
        <taxon>Colwellia</taxon>
    </lineage>
</organism>
<proteinExistence type="inferred from homology"/>
<evidence type="ECO:0000256" key="1">
    <source>
        <dbReference type="ARBA" id="ARBA00006484"/>
    </source>
</evidence>
<evidence type="ECO:0000313" key="4">
    <source>
        <dbReference type="Proteomes" id="UP000029868"/>
    </source>
</evidence>
<dbReference type="PANTHER" id="PTHR42901:SF1">
    <property type="entry name" value="ALCOHOL DEHYDROGENASE"/>
    <property type="match status" value="1"/>
</dbReference>
<evidence type="ECO:0000256" key="2">
    <source>
        <dbReference type="ARBA" id="ARBA00023002"/>
    </source>
</evidence>
<keyword evidence="2" id="KW-0560">Oxidoreductase</keyword>
<dbReference type="GO" id="GO:0016491">
    <property type="term" value="F:oxidoreductase activity"/>
    <property type="evidence" value="ECO:0007669"/>
    <property type="project" value="UniProtKB-KW"/>
</dbReference>
<dbReference type="InterPro" id="IPR036291">
    <property type="entry name" value="NAD(P)-bd_dom_sf"/>
</dbReference>
<reference evidence="3 4" key="1">
    <citation type="submission" date="2014-08" db="EMBL/GenBank/DDBJ databases">
        <title>Genomic and Phenotypic Diversity of Colwellia psychrerythraea strains from Disparate Marine Basins.</title>
        <authorList>
            <person name="Techtmann S.M."/>
            <person name="Stelling S.C."/>
            <person name="Utturkar S.M."/>
            <person name="Alshibli N."/>
            <person name="Harris A."/>
            <person name="Brown S.D."/>
            <person name="Hazen T.C."/>
        </authorList>
    </citation>
    <scope>NUCLEOTIDE SEQUENCE [LARGE SCALE GENOMIC DNA]</scope>
    <source>
        <strain evidence="3 4">GAB14E</strain>
    </source>
</reference>
<name>A0A099KNL4_COLPS</name>
<dbReference type="SUPFAM" id="SSF51735">
    <property type="entry name" value="NAD(P)-binding Rossmann-fold domains"/>
    <property type="match status" value="1"/>
</dbReference>